<dbReference type="InterPro" id="IPR012340">
    <property type="entry name" value="NA-bd_OB-fold"/>
</dbReference>
<dbReference type="EMBL" id="NGNV01000033">
    <property type="protein sequence ID" value="OYR87680.1"/>
    <property type="molecule type" value="Genomic_DNA"/>
</dbReference>
<dbReference type="InterPro" id="IPR003029">
    <property type="entry name" value="S1_domain"/>
</dbReference>
<evidence type="ECO:0000313" key="2">
    <source>
        <dbReference type="EMBL" id="OYR87680.1"/>
    </source>
</evidence>
<reference evidence="2 5" key="2">
    <citation type="submission" date="2017-05" db="EMBL/GenBank/DDBJ databases">
        <authorList>
            <person name="Lin X.B."/>
            <person name="Stothard P."/>
            <person name="Tasseva G."/>
            <person name="Walter J."/>
        </authorList>
    </citation>
    <scope>NUCLEOTIDE SEQUENCE [LARGE SCALE GENOMIC DNA]</scope>
    <source>
        <strain evidence="2 5">609u</strain>
    </source>
</reference>
<evidence type="ECO:0000313" key="3">
    <source>
        <dbReference type="EMBL" id="OYR90147.1"/>
    </source>
</evidence>
<protein>
    <submittedName>
        <fullName evidence="3">RNA-binding protein</fullName>
    </submittedName>
</protein>
<dbReference type="Pfam" id="PF00575">
    <property type="entry name" value="S1"/>
    <property type="match status" value="1"/>
</dbReference>
<dbReference type="SUPFAM" id="SSF50249">
    <property type="entry name" value="Nucleic acid-binding proteins"/>
    <property type="match status" value="1"/>
</dbReference>
<gene>
    <name evidence="2" type="ORF">CBF53_06700</name>
    <name evidence="3" type="ORF">CBF70_09605</name>
</gene>
<dbReference type="Proteomes" id="UP000216316">
    <property type="component" value="Unassembled WGS sequence"/>
</dbReference>
<reference evidence="4 5" key="3">
    <citation type="submission" date="2017-09" db="EMBL/GenBank/DDBJ databases">
        <title>Tripartite evolution among Lactobacillus johnsonii, Lactobacillus taiwanensis, Lactobacillus reuteri and their rodent host.</title>
        <authorList>
            <person name="Wang T."/>
            <person name="Knowles S."/>
            <person name="Cheng C."/>
        </authorList>
    </citation>
    <scope>NUCLEOTIDE SEQUENCE [LARGE SCALE GENOMIC DNA]</scope>
    <source>
        <strain evidence="3 4">609q</strain>
        <strain evidence="2 5">609u</strain>
    </source>
</reference>
<dbReference type="GO" id="GO:0003676">
    <property type="term" value="F:nucleic acid binding"/>
    <property type="evidence" value="ECO:0007669"/>
    <property type="project" value="InterPro"/>
</dbReference>
<sequence>MKFPIGLRLNAKINNITKLGFFVTLPHHHHGLIFYKDFGDKWESAKNKYNIGDEVRVVIINNHQGKISLSLSQVNNPDLIDPTNEFKESKDFAPLVSLVEDANKKIANLKNSIELSDQ</sequence>
<dbReference type="RefSeq" id="WP_094496101.1">
    <property type="nucleotide sequence ID" value="NZ_CAJUTI010000001.1"/>
</dbReference>
<dbReference type="EMBL" id="NGNX01000061">
    <property type="protein sequence ID" value="OYR90147.1"/>
    <property type="molecule type" value="Genomic_DNA"/>
</dbReference>
<feature type="domain" description="S1 motif" evidence="1">
    <location>
        <begin position="6"/>
        <end position="72"/>
    </location>
</feature>
<dbReference type="Proteomes" id="UP000215828">
    <property type="component" value="Unassembled WGS sequence"/>
</dbReference>
<dbReference type="CDD" id="cd00164">
    <property type="entry name" value="S1_like"/>
    <property type="match status" value="1"/>
</dbReference>
<dbReference type="SMART" id="SM00316">
    <property type="entry name" value="S1"/>
    <property type="match status" value="1"/>
</dbReference>
<dbReference type="AlphaFoldDB" id="A0A256LC16"/>
<accession>A0A256LC16</accession>
<dbReference type="Gene3D" id="2.40.50.140">
    <property type="entry name" value="Nucleic acid-binding proteins"/>
    <property type="match status" value="1"/>
</dbReference>
<evidence type="ECO:0000313" key="4">
    <source>
        <dbReference type="Proteomes" id="UP000215828"/>
    </source>
</evidence>
<reference evidence="3 4" key="1">
    <citation type="submission" date="2017-04" db="EMBL/GenBank/DDBJ databases">
        <authorList>
            <person name="Afonso C.L."/>
            <person name="Miller P.J."/>
            <person name="Scott M.A."/>
            <person name="Spackman E."/>
            <person name="Goraichik I."/>
            <person name="Dimitrov K.M."/>
            <person name="Suarez D.L."/>
            <person name="Swayne D.E."/>
        </authorList>
    </citation>
    <scope>NUCLEOTIDE SEQUENCE [LARGE SCALE GENOMIC DNA]</scope>
    <source>
        <strain evidence="3 4">609q</strain>
    </source>
</reference>
<proteinExistence type="predicted"/>
<evidence type="ECO:0000313" key="5">
    <source>
        <dbReference type="Proteomes" id="UP000216316"/>
    </source>
</evidence>
<comment type="caution">
    <text evidence="3">The sequence shown here is derived from an EMBL/GenBank/DDBJ whole genome shotgun (WGS) entry which is preliminary data.</text>
</comment>
<dbReference type="GeneID" id="64333085"/>
<dbReference type="PROSITE" id="PS50126">
    <property type="entry name" value="S1"/>
    <property type="match status" value="1"/>
</dbReference>
<organism evidence="3 4">
    <name type="scientific">Lactobacillus taiwanensis</name>
    <dbReference type="NCBI Taxonomy" id="508451"/>
    <lineage>
        <taxon>Bacteria</taxon>
        <taxon>Bacillati</taxon>
        <taxon>Bacillota</taxon>
        <taxon>Bacilli</taxon>
        <taxon>Lactobacillales</taxon>
        <taxon>Lactobacillaceae</taxon>
        <taxon>Lactobacillus</taxon>
    </lineage>
</organism>
<name>A0A256LC16_9LACO</name>
<evidence type="ECO:0000259" key="1">
    <source>
        <dbReference type="PROSITE" id="PS50126"/>
    </source>
</evidence>
<keyword evidence="5" id="KW-1185">Reference proteome</keyword>